<keyword evidence="5" id="KW-0732">Signal</keyword>
<feature type="domain" description="Cytochrome c" evidence="6">
    <location>
        <begin position="321"/>
        <end position="452"/>
    </location>
</feature>
<dbReference type="InterPro" id="IPR009056">
    <property type="entry name" value="Cyt_c-like_dom"/>
</dbReference>
<dbReference type="PIRSF" id="PIRSF028099">
    <property type="entry name" value="DUF1111"/>
    <property type="match status" value="1"/>
</dbReference>
<name>A0ABY6BRP3_9GAMM</name>
<evidence type="ECO:0000259" key="6">
    <source>
        <dbReference type="PROSITE" id="PS51007"/>
    </source>
</evidence>
<feature type="signal peptide" evidence="5">
    <location>
        <begin position="1"/>
        <end position="18"/>
    </location>
</feature>
<evidence type="ECO:0000256" key="5">
    <source>
        <dbReference type="SAM" id="SignalP"/>
    </source>
</evidence>
<proteinExistence type="predicted"/>
<dbReference type="InterPro" id="IPR036909">
    <property type="entry name" value="Cyt_c-like_dom_sf"/>
</dbReference>
<keyword evidence="8" id="KW-1185">Reference proteome</keyword>
<evidence type="ECO:0000313" key="7">
    <source>
        <dbReference type="EMBL" id="UXI70437.1"/>
    </source>
</evidence>
<accession>A0ABY6BRP3</accession>
<dbReference type="EMBL" id="CP104694">
    <property type="protein sequence ID" value="UXI70437.1"/>
    <property type="molecule type" value="Genomic_DNA"/>
</dbReference>
<dbReference type="PANTHER" id="PTHR30600:SF4">
    <property type="entry name" value="CYTOCHROME C DOMAIN-CONTAINING PROTEIN"/>
    <property type="match status" value="1"/>
</dbReference>
<dbReference type="Proteomes" id="UP001064632">
    <property type="component" value="Chromosome"/>
</dbReference>
<feature type="chain" id="PRO_5045386417" evidence="5">
    <location>
        <begin position="19"/>
        <end position="452"/>
    </location>
</feature>
<keyword evidence="1 4" id="KW-0349">Heme</keyword>
<keyword evidence="3 4" id="KW-0408">Iron</keyword>
<evidence type="ECO:0000256" key="2">
    <source>
        <dbReference type="ARBA" id="ARBA00022723"/>
    </source>
</evidence>
<dbReference type="PANTHER" id="PTHR30600">
    <property type="entry name" value="CYTOCHROME C PEROXIDASE-RELATED"/>
    <property type="match status" value="1"/>
</dbReference>
<evidence type="ECO:0000313" key="8">
    <source>
        <dbReference type="Proteomes" id="UP001064632"/>
    </source>
</evidence>
<keyword evidence="2 4" id="KW-0479">Metal-binding</keyword>
<evidence type="ECO:0000256" key="4">
    <source>
        <dbReference type="PROSITE-ProRule" id="PRU00433"/>
    </source>
</evidence>
<evidence type="ECO:0000256" key="1">
    <source>
        <dbReference type="ARBA" id="ARBA00022617"/>
    </source>
</evidence>
<dbReference type="RefSeq" id="WP_261697387.1">
    <property type="nucleotide sequence ID" value="NZ_CP104694.1"/>
</dbReference>
<dbReference type="InterPro" id="IPR010538">
    <property type="entry name" value="DHOR"/>
</dbReference>
<protein>
    <submittedName>
        <fullName evidence="7">C-type cytochrome</fullName>
    </submittedName>
</protein>
<sequence length="452" mass="47982">MRIVATLLVVMVPALAMAGGIVPAGGALTHGETNQDAFSRPAPSLDGAQLRAFNLGNRIFNTNWTVAPSSTEAFDGLGPTFNRVSCSGCHLRDGRGRPPIDGESAMNAMLVRWSIPGTDPHGAPRAVPGYGTQLNDRAIPGVAAEAAVSMTWKETTHRYADGSEYRLRHPRYAFTGAAYGALPKRLLVSGRVAPAVIGLGLLEAIPEAHLVAASDEKDRNGDGISGRVNRVSDPATGKTAVGRYGWKANTAGLKTQNAAAAQGDIGLSSSLFPAQNCDAGQTACARAVTGGTPELSDDFLDKLTTYTRTLGVPARRDGDDATVRRGEALFATLGCAGCHTPLQKTGPSDIPQLADQTFAPYTDLLLHDMGAGLADGRPDFLASGREWRTAPLWGIGLVETVNQHTLYLHDGRARNLAEAILWHDGEGRRARDGFRDANKDERDALLRFLRSL</sequence>
<dbReference type="SUPFAM" id="SSF46626">
    <property type="entry name" value="Cytochrome c"/>
    <property type="match status" value="1"/>
</dbReference>
<dbReference type="Gene3D" id="1.10.760.10">
    <property type="entry name" value="Cytochrome c-like domain"/>
    <property type="match status" value="1"/>
</dbReference>
<organism evidence="7 8">
    <name type="scientific">Tahibacter amnicola</name>
    <dbReference type="NCBI Taxonomy" id="2976241"/>
    <lineage>
        <taxon>Bacteria</taxon>
        <taxon>Pseudomonadati</taxon>
        <taxon>Pseudomonadota</taxon>
        <taxon>Gammaproteobacteria</taxon>
        <taxon>Lysobacterales</taxon>
        <taxon>Rhodanobacteraceae</taxon>
        <taxon>Tahibacter</taxon>
    </lineage>
</organism>
<evidence type="ECO:0000256" key="3">
    <source>
        <dbReference type="ARBA" id="ARBA00023004"/>
    </source>
</evidence>
<dbReference type="PROSITE" id="PS51007">
    <property type="entry name" value="CYTC"/>
    <property type="match status" value="1"/>
</dbReference>
<dbReference type="Pfam" id="PF06537">
    <property type="entry name" value="DHOR"/>
    <property type="match status" value="1"/>
</dbReference>
<dbReference type="InterPro" id="IPR051395">
    <property type="entry name" value="Cytochrome_c_Peroxidase/MauG"/>
</dbReference>
<reference evidence="7" key="1">
    <citation type="submission" date="2022-09" db="EMBL/GenBank/DDBJ databases">
        <title>Tahibacter sp. nov., isolated from a fresh water.</title>
        <authorList>
            <person name="Baek J.H."/>
            <person name="Lee J.K."/>
            <person name="Kim J.M."/>
            <person name="Jeon C.O."/>
        </authorList>
    </citation>
    <scope>NUCLEOTIDE SEQUENCE</scope>
    <source>
        <strain evidence="7">W38</strain>
    </source>
</reference>
<gene>
    <name evidence="7" type="ORF">N4264_12615</name>
</gene>